<evidence type="ECO:0000313" key="5">
    <source>
        <dbReference type="Proteomes" id="UP000005090"/>
    </source>
</evidence>
<feature type="domain" description="PNPLA" evidence="3">
    <location>
        <begin position="43"/>
        <end position="105"/>
    </location>
</feature>
<dbReference type="Gene3D" id="3.40.1090.10">
    <property type="entry name" value="Cytosolic phospholipase A2 catalytic domain"/>
    <property type="match status" value="1"/>
</dbReference>
<feature type="transmembrane region" description="Helical" evidence="2">
    <location>
        <begin position="149"/>
        <end position="168"/>
    </location>
</feature>
<keyword evidence="2" id="KW-1133">Transmembrane helix</keyword>
<dbReference type="Pfam" id="PF01734">
    <property type="entry name" value="Patatin"/>
    <property type="match status" value="1"/>
</dbReference>
<dbReference type="STRING" id="686340.Metal_1498"/>
<gene>
    <name evidence="4" type="ORF">Metal_1498</name>
</gene>
<dbReference type="EMBL" id="CM001475">
    <property type="protein sequence ID" value="EIC29282.1"/>
    <property type="molecule type" value="Genomic_DNA"/>
</dbReference>
<name>H8GKW0_METAL</name>
<evidence type="ECO:0000256" key="1">
    <source>
        <dbReference type="ARBA" id="ARBA00023098"/>
    </source>
</evidence>
<keyword evidence="1" id="KW-0443">Lipid metabolism</keyword>
<dbReference type="InterPro" id="IPR016035">
    <property type="entry name" value="Acyl_Trfase/lysoPLipase"/>
</dbReference>
<dbReference type="HOGENOM" id="CLU_009252_1_0_6"/>
<keyword evidence="2" id="KW-0812">Transmembrane</keyword>
<dbReference type="eggNOG" id="COG1752">
    <property type="taxonomic scope" value="Bacteria"/>
</dbReference>
<dbReference type="RefSeq" id="WP_005371014.1">
    <property type="nucleotide sequence ID" value="NZ_CM001475.1"/>
</dbReference>
<dbReference type="SUPFAM" id="SSF52151">
    <property type="entry name" value="FabD/lysophospholipase-like"/>
    <property type="match status" value="1"/>
</dbReference>
<sequence length="732" mass="81426">MEKDRSATGFAQVRQEELEVIKSQRLNRGDIREADEAAHLAGLAISGGGIRSASFALGVLQGLNKYHILRRVDYLSTVSGGGYIGSSLTWFNYQNKKNGSPWTFPFASDAVHSPLNFLRQNGNYLLPNGLSALSLLGVLLRNIALASSVYLAVIVSLFYLFVNLQLFVPKPWMLPFTNGWQPASFFTQASLAMVLVFGITSFLYAWMTWRKLGTEQRGYRGRFWFQRVQGKIILLALAFWVLALLPGINQFVSDKLRGMEYMTTSFPALLGMIGSIYEFFQQQKGNQAGKGAMTEIRILLTSALLIFGIMAVGYKFALDWDHSDMQWLYGLVIAGVVLTGWFVNLNLFGIGRMDRDRLMEAFLPNPQAVNNTRWELATEADVAFFTQVSGPDQWGPYHIINTNAVLVDSPNAKYRGRAGDNFIMSHLYCGGDAVGFHPMDALSDGEMTLATAVSISGAALNPNAANSGQGTTRNRLVSFLLTFFNIRLGFWIQNPAVTGWRKILSDMNRRPNFFYPGFFQGLLGQDLRENVGYLELTDGGHFDNTGLYELIRRRVDTLYFSSAGADPNFTLDDIGSLLVRIQVDFDVTITFHDELESLMPGSDGESVYAKRFGFSRMGFDRGTIHYPASALGPAKKGTLYIVRATLAKDLPAEIYSYRAQHEEFPNQSTNDQFFDEVQVEAYRELGFRLTAQMCSALSLSSEEITPVSEIFAEAAQAAVEGVQEDVEGVPEV</sequence>
<feature type="transmembrane region" description="Helical" evidence="2">
    <location>
        <begin position="261"/>
        <end position="280"/>
    </location>
</feature>
<dbReference type="PANTHER" id="PTHR10728">
    <property type="entry name" value="CYTOSOLIC PHOSPHOLIPASE A2"/>
    <property type="match status" value="1"/>
</dbReference>
<evidence type="ECO:0000313" key="4">
    <source>
        <dbReference type="EMBL" id="EIC29282.1"/>
    </source>
</evidence>
<proteinExistence type="predicted"/>
<feature type="transmembrane region" description="Helical" evidence="2">
    <location>
        <begin position="326"/>
        <end position="349"/>
    </location>
</feature>
<feature type="transmembrane region" description="Helical" evidence="2">
    <location>
        <begin position="228"/>
        <end position="249"/>
    </location>
</feature>
<dbReference type="GO" id="GO:0046475">
    <property type="term" value="P:glycerophospholipid catabolic process"/>
    <property type="evidence" value="ECO:0007669"/>
    <property type="project" value="TreeGrafter"/>
</dbReference>
<dbReference type="InterPro" id="IPR002641">
    <property type="entry name" value="PNPLA_dom"/>
</dbReference>
<dbReference type="PANTHER" id="PTHR10728:SF40">
    <property type="entry name" value="PATATIN FAMILY PROTEIN"/>
    <property type="match status" value="1"/>
</dbReference>
<feature type="transmembrane region" description="Helical" evidence="2">
    <location>
        <begin position="188"/>
        <end position="207"/>
    </location>
</feature>
<dbReference type="GO" id="GO:0004623">
    <property type="term" value="F:phospholipase A2 activity"/>
    <property type="evidence" value="ECO:0007669"/>
    <property type="project" value="TreeGrafter"/>
</dbReference>
<dbReference type="GO" id="GO:0005829">
    <property type="term" value="C:cytosol"/>
    <property type="evidence" value="ECO:0007669"/>
    <property type="project" value="TreeGrafter"/>
</dbReference>
<dbReference type="AlphaFoldDB" id="H8GKW0"/>
<feature type="transmembrane region" description="Helical" evidence="2">
    <location>
        <begin position="292"/>
        <end position="314"/>
    </location>
</feature>
<evidence type="ECO:0000259" key="3">
    <source>
        <dbReference type="Pfam" id="PF01734"/>
    </source>
</evidence>
<keyword evidence="5" id="KW-1185">Reference proteome</keyword>
<evidence type="ECO:0000256" key="2">
    <source>
        <dbReference type="SAM" id="Phobius"/>
    </source>
</evidence>
<organism evidence="4 5">
    <name type="scientific">Methylomicrobium album BG8</name>
    <dbReference type="NCBI Taxonomy" id="686340"/>
    <lineage>
        <taxon>Bacteria</taxon>
        <taxon>Pseudomonadati</taxon>
        <taxon>Pseudomonadota</taxon>
        <taxon>Gammaproteobacteria</taxon>
        <taxon>Methylococcales</taxon>
        <taxon>Methylococcaceae</taxon>
        <taxon>Methylomicrobium</taxon>
    </lineage>
</organism>
<accession>H8GKW0</accession>
<protein>
    <submittedName>
        <fullName evidence="4">Patatin-like phospholipase</fullName>
    </submittedName>
</protein>
<dbReference type="Proteomes" id="UP000005090">
    <property type="component" value="Chromosome"/>
</dbReference>
<reference evidence="4 5" key="1">
    <citation type="journal article" date="2013" name="Genome Announc.">
        <title>Genome Sequence of the Obligate Gammaproteobacterial Methanotroph Methylomicrobium album Strain BG8.</title>
        <authorList>
            <person name="Kits K.D."/>
            <person name="Kalyuzhnaya M.G."/>
            <person name="Klotz M.G."/>
            <person name="Jetten M.S."/>
            <person name="Op den Camp H.J."/>
            <person name="Vuilleumier S."/>
            <person name="Bringel F."/>
            <person name="Dispirito A.A."/>
            <person name="Murrell J.C."/>
            <person name="Bruce D."/>
            <person name="Cheng J.F."/>
            <person name="Copeland A."/>
            <person name="Goodwin L."/>
            <person name="Hauser L."/>
            <person name="Lajus A."/>
            <person name="Land M.L."/>
            <person name="Lapidus A."/>
            <person name="Lucas S."/>
            <person name="Medigue C."/>
            <person name="Pitluck S."/>
            <person name="Woyke T."/>
            <person name="Zeytun A."/>
            <person name="Stein L.Y."/>
        </authorList>
    </citation>
    <scope>NUCLEOTIDE SEQUENCE [LARGE SCALE GENOMIC DNA]</scope>
    <source>
        <strain evidence="4 5">BG8</strain>
    </source>
</reference>
<keyword evidence="2" id="KW-0472">Membrane</keyword>